<evidence type="ECO:0000313" key="2">
    <source>
        <dbReference type="WBParaSite" id="ES5_v2.g16377.t1"/>
    </source>
</evidence>
<reference evidence="2" key="1">
    <citation type="submission" date="2022-11" db="UniProtKB">
        <authorList>
            <consortium name="WormBaseParasite"/>
        </authorList>
    </citation>
    <scope>IDENTIFICATION</scope>
</reference>
<proteinExistence type="predicted"/>
<dbReference type="WBParaSite" id="ES5_v2.g16377.t1">
    <property type="protein sequence ID" value="ES5_v2.g16377.t1"/>
    <property type="gene ID" value="ES5_v2.g16377"/>
</dbReference>
<dbReference type="Proteomes" id="UP000887579">
    <property type="component" value="Unplaced"/>
</dbReference>
<evidence type="ECO:0000313" key="1">
    <source>
        <dbReference type="Proteomes" id="UP000887579"/>
    </source>
</evidence>
<sequence>MAFLEPFGEEINPFTGFPFRKENLDERIARLRREFIDLGCIEGHPSDEILTDARDQDVKENFAITPPSTPSVVHAKEAKGNPSTTPSLIETSKLESTTGKKDPITPPSTSTVVHAKEAKGSPSITPSLSKPSKLESITGTKHPITPPSTSSVVHAEEAKGNPSTTPSLSETSKLGSTTGTKRPINFTTPSVVHAKEAKGNPSTTLSLSKPSKLESTTGTKRPINFTTPSVVHTKEAKGNPSTTPSLSETSKLESTTATKHIITPPSTSSVVHAKEAKGKPSITPLIIVHAKEAKEKSSITPLMSKPFKLGSTTGTKRPIDSVEKAAELHAKSTAAKRIKLEFKHSFNFISDNEVLDENIREEKKRHRAIFRHCEDWMKGVDRKMVHKELSTFTKPIWPHPRKVTKEDKVTALNINEFHKKDVFQIMFDAALNNPNLFECHENIYAKDNKPKIKRVVIKKRKVSTKTEEKK</sequence>
<name>A0AC34FH97_9BILA</name>
<organism evidence="1 2">
    <name type="scientific">Panagrolaimus sp. ES5</name>
    <dbReference type="NCBI Taxonomy" id="591445"/>
    <lineage>
        <taxon>Eukaryota</taxon>
        <taxon>Metazoa</taxon>
        <taxon>Ecdysozoa</taxon>
        <taxon>Nematoda</taxon>
        <taxon>Chromadorea</taxon>
        <taxon>Rhabditida</taxon>
        <taxon>Tylenchina</taxon>
        <taxon>Panagrolaimomorpha</taxon>
        <taxon>Panagrolaimoidea</taxon>
        <taxon>Panagrolaimidae</taxon>
        <taxon>Panagrolaimus</taxon>
    </lineage>
</organism>
<protein>
    <submittedName>
        <fullName evidence="2">Uncharacterized protein</fullName>
    </submittedName>
</protein>
<accession>A0AC34FH97</accession>